<evidence type="ECO:0000256" key="14">
    <source>
        <dbReference type="PIRSR" id="PIRSR036573-2"/>
    </source>
</evidence>
<feature type="binding site" evidence="14">
    <location>
        <position position="230"/>
    </location>
    <ligand>
        <name>Mg(2+)</name>
        <dbReference type="ChEBI" id="CHEBI:18420"/>
        <label>1</label>
    </ligand>
</feature>
<dbReference type="FunFam" id="3.30.1490.100:FF:000001">
    <property type="entry name" value="DNA repair protein REV1"/>
    <property type="match status" value="1"/>
</dbReference>
<comment type="similarity">
    <text evidence="2 13">Belongs to the DNA polymerase type-Y family.</text>
</comment>
<dbReference type="GO" id="GO:0070987">
    <property type="term" value="P:error-free translesion synthesis"/>
    <property type="evidence" value="ECO:0007669"/>
    <property type="project" value="TreeGrafter"/>
</dbReference>
<dbReference type="GO" id="GO:0042276">
    <property type="term" value="P:error-prone translesion synthesis"/>
    <property type="evidence" value="ECO:0007669"/>
    <property type="project" value="InterPro"/>
</dbReference>
<dbReference type="CDD" id="cd17719">
    <property type="entry name" value="BRCT_Rev1"/>
    <property type="match status" value="1"/>
</dbReference>
<dbReference type="PIRSF" id="PIRSF036573">
    <property type="entry name" value="REV1"/>
    <property type="match status" value="1"/>
</dbReference>
<evidence type="ECO:0000313" key="19">
    <source>
        <dbReference type="Proteomes" id="UP001168821"/>
    </source>
</evidence>
<comment type="subcellular location">
    <subcellularLocation>
        <location evidence="1 13">Nucleus</location>
    </subcellularLocation>
</comment>
<reference evidence="18" key="1">
    <citation type="journal article" date="2023" name="G3 (Bethesda)">
        <title>Whole genome assemblies of Zophobas morio and Tenebrio molitor.</title>
        <authorList>
            <person name="Kaur S."/>
            <person name="Stinson S.A."/>
            <person name="diCenzo G.C."/>
        </authorList>
    </citation>
    <scope>NUCLEOTIDE SEQUENCE</scope>
    <source>
        <strain evidence="18">QUZm001</strain>
    </source>
</reference>
<dbReference type="Gene3D" id="1.10.150.20">
    <property type="entry name" value="5' to 3' exonuclease, C-terminal subdomain"/>
    <property type="match status" value="1"/>
</dbReference>
<evidence type="ECO:0000256" key="10">
    <source>
        <dbReference type="ARBA" id="ARBA00023125"/>
    </source>
</evidence>
<dbReference type="PANTHER" id="PTHR45990:SF1">
    <property type="entry name" value="DNA REPAIR PROTEIN REV1"/>
    <property type="match status" value="1"/>
</dbReference>
<evidence type="ECO:0000256" key="11">
    <source>
        <dbReference type="ARBA" id="ARBA00023204"/>
    </source>
</evidence>
<dbReference type="GO" id="GO:0003684">
    <property type="term" value="F:damaged DNA binding"/>
    <property type="evidence" value="ECO:0007669"/>
    <property type="project" value="UniProtKB-UniRule"/>
</dbReference>
<feature type="compositionally biased region" description="Polar residues" evidence="15">
    <location>
        <begin position="156"/>
        <end position="165"/>
    </location>
</feature>
<dbReference type="GO" id="GO:0003887">
    <property type="term" value="F:DNA-directed DNA polymerase activity"/>
    <property type="evidence" value="ECO:0007669"/>
    <property type="project" value="InterPro"/>
</dbReference>
<feature type="region of interest" description="Disordered" evidence="15">
    <location>
        <begin position="646"/>
        <end position="665"/>
    </location>
</feature>
<feature type="binding site" evidence="14">
    <location>
        <position position="358"/>
    </location>
    <ligand>
        <name>Mg(2+)</name>
        <dbReference type="ChEBI" id="CHEBI:18420"/>
        <label>1</label>
    </ligand>
</feature>
<keyword evidence="11 13" id="KW-0234">DNA repair</keyword>
<dbReference type="InterPro" id="IPR038401">
    <property type="entry name" value="Rev1_C_sf"/>
</dbReference>
<dbReference type="PANTHER" id="PTHR45990">
    <property type="entry name" value="DNA REPAIR PROTEIN REV1"/>
    <property type="match status" value="1"/>
</dbReference>
<dbReference type="GO" id="GO:0046872">
    <property type="term" value="F:metal ion binding"/>
    <property type="evidence" value="ECO:0007669"/>
    <property type="project" value="UniProtKB-KW"/>
</dbReference>
<keyword evidence="8 13" id="KW-0227">DNA damage</keyword>
<gene>
    <name evidence="18" type="ORF">Zmor_016903</name>
</gene>
<dbReference type="InterPro" id="IPR001357">
    <property type="entry name" value="BRCT_dom"/>
</dbReference>
<evidence type="ECO:0000313" key="18">
    <source>
        <dbReference type="EMBL" id="KAJ3650824.1"/>
    </source>
</evidence>
<feature type="region of interest" description="Disordered" evidence="15">
    <location>
        <begin position="144"/>
        <end position="165"/>
    </location>
</feature>
<evidence type="ECO:0000256" key="4">
    <source>
        <dbReference type="ARBA" id="ARBA00022634"/>
    </source>
</evidence>
<organism evidence="18 19">
    <name type="scientific">Zophobas morio</name>
    <dbReference type="NCBI Taxonomy" id="2755281"/>
    <lineage>
        <taxon>Eukaryota</taxon>
        <taxon>Metazoa</taxon>
        <taxon>Ecdysozoa</taxon>
        <taxon>Arthropoda</taxon>
        <taxon>Hexapoda</taxon>
        <taxon>Insecta</taxon>
        <taxon>Pterygota</taxon>
        <taxon>Neoptera</taxon>
        <taxon>Endopterygota</taxon>
        <taxon>Coleoptera</taxon>
        <taxon>Polyphaga</taxon>
        <taxon>Cucujiformia</taxon>
        <taxon>Tenebrionidae</taxon>
        <taxon>Zophobas</taxon>
    </lineage>
</organism>
<dbReference type="Gene3D" id="6.10.250.1490">
    <property type="match status" value="1"/>
</dbReference>
<dbReference type="InterPro" id="IPR036775">
    <property type="entry name" value="DNA_pol_Y-fam_lit_finger_sf"/>
</dbReference>
<dbReference type="SUPFAM" id="SSF56672">
    <property type="entry name" value="DNA/RNA polymerases"/>
    <property type="match status" value="1"/>
</dbReference>
<dbReference type="AlphaFoldDB" id="A0AA38I8K9"/>
<accession>A0AA38I8K9</accession>
<evidence type="ECO:0000256" key="2">
    <source>
        <dbReference type="ARBA" id="ARBA00010945"/>
    </source>
</evidence>
<evidence type="ECO:0000256" key="3">
    <source>
        <dbReference type="ARBA" id="ARBA00020399"/>
    </source>
</evidence>
<dbReference type="InterPro" id="IPR036420">
    <property type="entry name" value="BRCT_dom_sf"/>
</dbReference>
<dbReference type="Proteomes" id="UP001168821">
    <property type="component" value="Unassembled WGS sequence"/>
</dbReference>
<comment type="caution">
    <text evidence="18">The sequence shown here is derived from an EMBL/GenBank/DDBJ whole genome shotgun (WGS) entry which is preliminary data.</text>
</comment>
<dbReference type="Gene3D" id="1.20.58.1280">
    <property type="entry name" value="DNA repair protein Rev1, C-terminal domain"/>
    <property type="match status" value="1"/>
</dbReference>
<sequence length="834" mass="93262">MNIGQKLKNKRQKADDNGWEDWGGYFNAKKSKLQDQYKETAATEVTKVSDIFAGVSILVNGLTNPNSEELKCLMAAHGGVYQVYQNSATTHIIASNLPNVKINKLGSVPIVKPSWIVDSIALNKLLDYRRYLLYTNQSTSQPKLDFPIVDKPKSDSPPQKTKTASDPNFLEEFYSNSRLHLIATLGAEFKQLISDLRDQPQRDFPSREKLLSIQCSPGSAPHSTVIMHIDMDCFFVSVGLRNRPELRGLPVAVTHARNPQINPSKERQAAVTFNMDRLPQGAEARLVDGRSSMSEVASCSYEARRCGVKNGMFLGAAAKLCPNIKTIPYDFEGYKEVSTTLYNTLASYTLDIEPVSCDEMYVDVTEVLRVFDLSVAAWAEHIRAEIMASTGCPCSTGFGGNRLQARLATKKAKPAGSYYLKPEDVESYMAEIVLADLPGVGRATLHKLQGLGLATCGDVQVAALHVLQKELGVKAGETIAEQARGIDKKPLNFHHERKSVSAEINYGIRFKSLEECHRFLESLGGEVWGRLSEVKMRARCVTLKLMVRAADAPVETAKFLGHGLCDCLSKSSTTSHAIPDVKTIHREVKNLYEKMNVDFVELRGMGIQLSKLEKVGHVNPTLNKFLQQPSKKSEIPLKIEVMDKCDKPARGRPKKGAKPPPKHAISNFFKSKKETTSQTKVQIRKEDVCLDTLKELPKEIRDEVIREYNLDPVVPQPVRPPQPKKVLPPAKKSPFSGLQWPQLKPILYEWIKSGPTPDDYDVTLLGEHFRQLAMASDIDWLRTALNFLHRNFSDRGCPWHQAYHKIVDLTQRGMVKTFGGELLVKENFQCCFKV</sequence>
<dbReference type="PROSITE" id="PS50173">
    <property type="entry name" value="UMUC"/>
    <property type="match status" value="1"/>
</dbReference>
<dbReference type="SUPFAM" id="SSF52113">
    <property type="entry name" value="BRCT domain"/>
    <property type="match status" value="1"/>
</dbReference>
<protein>
    <recommendedName>
        <fullName evidence="3 13">DNA repair protein REV1</fullName>
        <ecNumber evidence="13">2.7.7.-</ecNumber>
    </recommendedName>
</protein>
<dbReference type="Pfam" id="PF11799">
    <property type="entry name" value="IMS_C"/>
    <property type="match status" value="1"/>
</dbReference>
<dbReference type="CDD" id="cd01701">
    <property type="entry name" value="PolY_Rev1"/>
    <property type="match status" value="1"/>
</dbReference>
<keyword evidence="5 13" id="KW-0808">Transferase</keyword>
<evidence type="ECO:0000256" key="12">
    <source>
        <dbReference type="ARBA" id="ARBA00023242"/>
    </source>
</evidence>
<evidence type="ECO:0000256" key="15">
    <source>
        <dbReference type="SAM" id="MobiDB-lite"/>
    </source>
</evidence>
<evidence type="ECO:0000259" key="17">
    <source>
        <dbReference type="PROSITE" id="PS50173"/>
    </source>
</evidence>
<name>A0AA38I8K9_9CUCU</name>
<dbReference type="Pfam" id="PF00533">
    <property type="entry name" value="BRCT"/>
    <property type="match status" value="1"/>
</dbReference>
<dbReference type="InterPro" id="IPR001126">
    <property type="entry name" value="UmuC"/>
</dbReference>
<keyword evidence="10 13" id="KW-0238">DNA-binding</keyword>
<comment type="cofactor">
    <cofactor evidence="14">
        <name>Mg(2+)</name>
        <dbReference type="ChEBI" id="CHEBI:18420"/>
    </cofactor>
    <text evidence="14">Binds 2 magnesium ions.</text>
</comment>
<dbReference type="GO" id="GO:0006281">
    <property type="term" value="P:DNA repair"/>
    <property type="evidence" value="ECO:0007669"/>
    <property type="project" value="UniProtKB-KW"/>
</dbReference>
<evidence type="ECO:0000259" key="16">
    <source>
        <dbReference type="PROSITE" id="PS50172"/>
    </source>
</evidence>
<feature type="domain" description="UmuC" evidence="17">
    <location>
        <begin position="226"/>
        <end position="441"/>
    </location>
</feature>
<dbReference type="InterPro" id="IPR017961">
    <property type="entry name" value="DNA_pol_Y-fam_little_finger"/>
</dbReference>
<proteinExistence type="inferred from homology"/>
<dbReference type="EMBL" id="JALNTZ010000005">
    <property type="protein sequence ID" value="KAJ3650824.1"/>
    <property type="molecule type" value="Genomic_DNA"/>
</dbReference>
<keyword evidence="4 13" id="KW-0237">DNA synthesis</keyword>
<keyword evidence="7 14" id="KW-0479">Metal-binding</keyword>
<evidence type="ECO:0000256" key="13">
    <source>
        <dbReference type="PIRNR" id="PIRNR036573"/>
    </source>
</evidence>
<dbReference type="Gene3D" id="3.40.50.10190">
    <property type="entry name" value="BRCT domain"/>
    <property type="match status" value="1"/>
</dbReference>
<dbReference type="Gene3D" id="3.40.1170.60">
    <property type="match status" value="1"/>
</dbReference>
<dbReference type="EC" id="2.7.7.-" evidence="13"/>
<feature type="binding site" evidence="14">
    <location>
        <position position="359"/>
    </location>
    <ligand>
        <name>Mg(2+)</name>
        <dbReference type="ChEBI" id="CHEBI:18420"/>
        <label>1</label>
    </ligand>
</feature>
<dbReference type="Pfam" id="PF00817">
    <property type="entry name" value="IMS"/>
    <property type="match status" value="1"/>
</dbReference>
<feature type="domain" description="BRCT" evidence="16">
    <location>
        <begin position="47"/>
        <end position="133"/>
    </location>
</feature>
<evidence type="ECO:0000256" key="7">
    <source>
        <dbReference type="ARBA" id="ARBA00022723"/>
    </source>
</evidence>
<evidence type="ECO:0000256" key="5">
    <source>
        <dbReference type="ARBA" id="ARBA00022679"/>
    </source>
</evidence>
<keyword evidence="9 14" id="KW-0460">Magnesium</keyword>
<dbReference type="InterPro" id="IPR053848">
    <property type="entry name" value="IMS_HHH_1"/>
</dbReference>
<evidence type="ECO:0000256" key="1">
    <source>
        <dbReference type="ARBA" id="ARBA00004123"/>
    </source>
</evidence>
<keyword evidence="12 13" id="KW-0539">Nucleus</keyword>
<dbReference type="FunFam" id="3.40.50.10190:FF:000011">
    <property type="entry name" value="DNA repair protein REV1"/>
    <property type="match status" value="1"/>
</dbReference>
<dbReference type="Gene3D" id="3.30.1490.100">
    <property type="entry name" value="DNA polymerase, Y-family, little finger domain"/>
    <property type="match status" value="1"/>
</dbReference>
<dbReference type="InterPro" id="IPR043502">
    <property type="entry name" value="DNA/RNA_pol_sf"/>
</dbReference>
<dbReference type="Gene3D" id="3.30.70.270">
    <property type="match status" value="1"/>
</dbReference>
<dbReference type="SMART" id="SM00292">
    <property type="entry name" value="BRCT"/>
    <property type="match status" value="1"/>
</dbReference>
<dbReference type="GO" id="GO:0017125">
    <property type="term" value="F:deoxycytidyl transferase activity"/>
    <property type="evidence" value="ECO:0007669"/>
    <property type="project" value="TreeGrafter"/>
</dbReference>
<dbReference type="Pfam" id="PF21999">
    <property type="entry name" value="IMS_HHH_1"/>
    <property type="match status" value="1"/>
</dbReference>
<dbReference type="GO" id="GO:0005634">
    <property type="term" value="C:nucleus"/>
    <property type="evidence" value="ECO:0007669"/>
    <property type="project" value="UniProtKB-SubCell"/>
</dbReference>
<dbReference type="InterPro" id="IPR043128">
    <property type="entry name" value="Rev_trsase/Diguanyl_cyclase"/>
</dbReference>
<keyword evidence="19" id="KW-1185">Reference proteome</keyword>
<evidence type="ECO:0000256" key="6">
    <source>
        <dbReference type="ARBA" id="ARBA00022695"/>
    </source>
</evidence>
<evidence type="ECO:0000256" key="9">
    <source>
        <dbReference type="ARBA" id="ARBA00022842"/>
    </source>
</evidence>
<dbReference type="InterPro" id="IPR012112">
    <property type="entry name" value="REV1"/>
</dbReference>
<feature type="compositionally biased region" description="Basic residues" evidence="15">
    <location>
        <begin position="650"/>
        <end position="661"/>
    </location>
</feature>
<comment type="function">
    <text evidence="13">Deoxycytidyl transferase involved in DNA repair. Transfers a dCMP residue from dCTP to the 3'-end of a DNA primer in a template-dependent reaction. May assist in the first step in the bypass of abasic lesions by the insertion of a nucleotide opposite the lesion. Required for normal induction of mutations by physical and chemical agents.</text>
</comment>
<dbReference type="SUPFAM" id="SSF100879">
    <property type="entry name" value="Lesion bypass DNA polymerase (Y-family), little finger domain"/>
    <property type="match status" value="1"/>
</dbReference>
<evidence type="ECO:0000256" key="8">
    <source>
        <dbReference type="ARBA" id="ARBA00022763"/>
    </source>
</evidence>
<keyword evidence="6 13" id="KW-0548">Nucleotidyltransferase</keyword>
<dbReference type="PROSITE" id="PS50172">
    <property type="entry name" value="BRCT"/>
    <property type="match status" value="1"/>
</dbReference>